<proteinExistence type="predicted"/>
<dbReference type="Proteomes" id="UP000298663">
    <property type="component" value="Unassembled WGS sequence"/>
</dbReference>
<protein>
    <submittedName>
        <fullName evidence="1">Uncharacterized protein</fullName>
    </submittedName>
</protein>
<evidence type="ECO:0000313" key="1">
    <source>
        <dbReference type="EMBL" id="TMS33275.1"/>
    </source>
</evidence>
<comment type="caution">
    <text evidence="1">The sequence shown here is derived from an EMBL/GenBank/DDBJ whole genome shotgun (WGS) entry which is preliminary data.</text>
</comment>
<reference evidence="1 2" key="2">
    <citation type="journal article" date="2019" name="G3 (Bethesda)">
        <title>Hybrid Assembly of the Genome of the Entomopathogenic Nematode Steinernema carpocapsae Identifies the X-Chromosome.</title>
        <authorList>
            <person name="Serra L."/>
            <person name="Macchietto M."/>
            <person name="Macias-Munoz A."/>
            <person name="McGill C.J."/>
            <person name="Rodriguez I.M."/>
            <person name="Rodriguez B."/>
            <person name="Murad R."/>
            <person name="Mortazavi A."/>
        </authorList>
    </citation>
    <scope>NUCLEOTIDE SEQUENCE [LARGE SCALE GENOMIC DNA]</scope>
    <source>
        <strain evidence="1 2">ALL</strain>
    </source>
</reference>
<reference evidence="1 2" key="1">
    <citation type="journal article" date="2015" name="Genome Biol.">
        <title>Comparative genomics of Steinernema reveals deeply conserved gene regulatory networks.</title>
        <authorList>
            <person name="Dillman A.R."/>
            <person name="Macchietto M."/>
            <person name="Porter C.F."/>
            <person name="Rogers A."/>
            <person name="Williams B."/>
            <person name="Antoshechkin I."/>
            <person name="Lee M.M."/>
            <person name="Goodwin Z."/>
            <person name="Lu X."/>
            <person name="Lewis E.E."/>
            <person name="Goodrich-Blair H."/>
            <person name="Stock S.P."/>
            <person name="Adams B.J."/>
            <person name="Sternberg P.W."/>
            <person name="Mortazavi A."/>
        </authorList>
    </citation>
    <scope>NUCLEOTIDE SEQUENCE [LARGE SCALE GENOMIC DNA]</scope>
    <source>
        <strain evidence="1 2">ALL</strain>
    </source>
</reference>
<gene>
    <name evidence="1" type="ORF">L596_001034</name>
</gene>
<sequence length="66" mass="7827">MFKINSKNSNLWTYLIYPTSIKLYTPAKKPIKFFEGRRESARVANGDGHKFWERKKNLHQPRSVTT</sequence>
<keyword evidence="2" id="KW-1185">Reference proteome</keyword>
<name>A0A4U8UM72_STECR</name>
<accession>A0A4U8UM72</accession>
<organism evidence="1 2">
    <name type="scientific">Steinernema carpocapsae</name>
    <name type="common">Entomopathogenic nematode</name>
    <dbReference type="NCBI Taxonomy" id="34508"/>
    <lineage>
        <taxon>Eukaryota</taxon>
        <taxon>Metazoa</taxon>
        <taxon>Ecdysozoa</taxon>
        <taxon>Nematoda</taxon>
        <taxon>Chromadorea</taxon>
        <taxon>Rhabditida</taxon>
        <taxon>Tylenchina</taxon>
        <taxon>Panagrolaimomorpha</taxon>
        <taxon>Strongyloidoidea</taxon>
        <taxon>Steinernematidae</taxon>
        <taxon>Steinernema</taxon>
    </lineage>
</organism>
<dbReference type="EMBL" id="AZBU02000001">
    <property type="protein sequence ID" value="TMS33275.1"/>
    <property type="molecule type" value="Genomic_DNA"/>
</dbReference>
<dbReference type="AlphaFoldDB" id="A0A4U8UM72"/>
<evidence type="ECO:0000313" key="2">
    <source>
        <dbReference type="Proteomes" id="UP000298663"/>
    </source>
</evidence>